<dbReference type="Proteomes" id="UP001501414">
    <property type="component" value="Unassembled WGS sequence"/>
</dbReference>
<comment type="caution">
    <text evidence="2">The sequence shown here is derived from an EMBL/GenBank/DDBJ whole genome shotgun (WGS) entry which is preliminary data.</text>
</comment>
<organism evidence="2 3">
    <name type="scientific">Pseudonocardia kongjuensis</name>
    <dbReference type="NCBI Taxonomy" id="102227"/>
    <lineage>
        <taxon>Bacteria</taxon>
        <taxon>Bacillati</taxon>
        <taxon>Actinomycetota</taxon>
        <taxon>Actinomycetes</taxon>
        <taxon>Pseudonocardiales</taxon>
        <taxon>Pseudonocardiaceae</taxon>
        <taxon>Pseudonocardia</taxon>
    </lineage>
</organism>
<evidence type="ECO:0000313" key="3">
    <source>
        <dbReference type="Proteomes" id="UP001501414"/>
    </source>
</evidence>
<dbReference type="SUPFAM" id="SSF69318">
    <property type="entry name" value="Integrin alpha N-terminal domain"/>
    <property type="match status" value="1"/>
</dbReference>
<accession>A0ABP4J0H2</accession>
<dbReference type="EMBL" id="BAAAJK010000063">
    <property type="protein sequence ID" value="GAA1403691.1"/>
    <property type="molecule type" value="Genomic_DNA"/>
</dbReference>
<feature type="region of interest" description="Disordered" evidence="1">
    <location>
        <begin position="114"/>
        <end position="139"/>
    </location>
</feature>
<feature type="region of interest" description="Disordered" evidence="1">
    <location>
        <begin position="1"/>
        <end position="31"/>
    </location>
</feature>
<proteinExistence type="predicted"/>
<feature type="region of interest" description="Disordered" evidence="1">
    <location>
        <begin position="61"/>
        <end position="90"/>
    </location>
</feature>
<sequence>MRPDPAAAGRPAPAPDPRTGPADARPVRPGRRLCGVSGIVAGAAAAPPWWSSVQVARAPVRPEADTGPVPGTAVPVSGPAAHDTDRDGLPDTLVVDGSTGTSFWIDLDRDGLADRVVRPGPADPAAGPPDVLTDPGGDR</sequence>
<gene>
    <name evidence="2" type="ORF">GCM10009613_65160</name>
</gene>
<protein>
    <recommendedName>
        <fullName evidence="4">VCBS repeat-containing protein</fullName>
    </recommendedName>
</protein>
<feature type="compositionally biased region" description="Low complexity" evidence="1">
    <location>
        <begin position="118"/>
        <end position="131"/>
    </location>
</feature>
<evidence type="ECO:0000256" key="1">
    <source>
        <dbReference type="SAM" id="MobiDB-lite"/>
    </source>
</evidence>
<name>A0ABP4J0H2_9PSEU</name>
<reference evidence="3" key="1">
    <citation type="journal article" date="2019" name="Int. J. Syst. Evol. Microbiol.">
        <title>The Global Catalogue of Microorganisms (GCM) 10K type strain sequencing project: providing services to taxonomists for standard genome sequencing and annotation.</title>
        <authorList>
            <consortium name="The Broad Institute Genomics Platform"/>
            <consortium name="The Broad Institute Genome Sequencing Center for Infectious Disease"/>
            <person name="Wu L."/>
            <person name="Ma J."/>
        </authorList>
    </citation>
    <scope>NUCLEOTIDE SEQUENCE [LARGE SCALE GENOMIC DNA]</scope>
    <source>
        <strain evidence="3">JCM 11896</strain>
    </source>
</reference>
<keyword evidence="3" id="KW-1185">Reference proteome</keyword>
<feature type="compositionally biased region" description="Low complexity" evidence="1">
    <location>
        <begin position="1"/>
        <end position="11"/>
    </location>
</feature>
<evidence type="ECO:0008006" key="4">
    <source>
        <dbReference type="Google" id="ProtNLM"/>
    </source>
</evidence>
<dbReference type="InterPro" id="IPR028994">
    <property type="entry name" value="Integrin_alpha_N"/>
</dbReference>
<evidence type="ECO:0000313" key="2">
    <source>
        <dbReference type="EMBL" id="GAA1403691.1"/>
    </source>
</evidence>